<protein>
    <submittedName>
        <fullName evidence="1">Acyltransferase</fullName>
    </submittedName>
</protein>
<comment type="caution">
    <text evidence="1">The sequence shown here is derived from an EMBL/GenBank/DDBJ whole genome shotgun (WGS) entry which is preliminary data.</text>
</comment>
<gene>
    <name evidence="1" type="ORF">H8R23_08615</name>
</gene>
<keyword evidence="2" id="KW-1185">Reference proteome</keyword>
<proteinExistence type="predicted"/>
<dbReference type="CDD" id="cd04647">
    <property type="entry name" value="LbH_MAT_like"/>
    <property type="match status" value="1"/>
</dbReference>
<dbReference type="Pfam" id="PF00132">
    <property type="entry name" value="Hexapep"/>
    <property type="match status" value="1"/>
</dbReference>
<keyword evidence="1" id="KW-0012">Acyltransferase</keyword>
<name>A0ABR7J7F8_9FLAO</name>
<dbReference type="InterPro" id="IPR051159">
    <property type="entry name" value="Hexapeptide_acetyltransf"/>
</dbReference>
<organism evidence="1 2">
    <name type="scientific">Flavobacterium kayseriense</name>
    <dbReference type="NCBI Taxonomy" id="2764714"/>
    <lineage>
        <taxon>Bacteria</taxon>
        <taxon>Pseudomonadati</taxon>
        <taxon>Bacteroidota</taxon>
        <taxon>Flavobacteriia</taxon>
        <taxon>Flavobacteriales</taxon>
        <taxon>Flavobacteriaceae</taxon>
        <taxon>Flavobacterium</taxon>
    </lineage>
</organism>
<accession>A0ABR7J7F8</accession>
<dbReference type="InterPro" id="IPR011004">
    <property type="entry name" value="Trimer_LpxA-like_sf"/>
</dbReference>
<dbReference type="Gene3D" id="2.160.10.10">
    <property type="entry name" value="Hexapeptide repeat proteins"/>
    <property type="match status" value="1"/>
</dbReference>
<evidence type="ECO:0000313" key="1">
    <source>
        <dbReference type="EMBL" id="MBC5841466.1"/>
    </source>
</evidence>
<dbReference type="SUPFAM" id="SSF51161">
    <property type="entry name" value="Trimeric LpxA-like enzymes"/>
    <property type="match status" value="1"/>
</dbReference>
<dbReference type="GO" id="GO:0016746">
    <property type="term" value="F:acyltransferase activity"/>
    <property type="evidence" value="ECO:0007669"/>
    <property type="project" value="UniProtKB-KW"/>
</dbReference>
<dbReference type="PANTHER" id="PTHR23416">
    <property type="entry name" value="SIALIC ACID SYNTHASE-RELATED"/>
    <property type="match status" value="1"/>
</dbReference>
<sequence length="178" mass="19340">MIYFLFLYNAVRVFILKVRYRTFKASILQRISPSVEIKILGNGSMVLGKSTCISRNSSLVVTNSGSLSIGDKVFMNQNCMISAKSKISIGANCNFGPNVCVFDNDHQYNAANGVSASDYSIGEIHIGSGTWVASNVVILRNTTIGKNCVIGAGCVIKGAIPDNTLVFMERNLIYKKIL</sequence>
<keyword evidence="1" id="KW-0808">Transferase</keyword>
<dbReference type="InterPro" id="IPR001451">
    <property type="entry name" value="Hexapep"/>
</dbReference>
<reference evidence="1 2" key="1">
    <citation type="submission" date="2020-08" db="EMBL/GenBank/DDBJ databases">
        <title>Description of novel Flavobacterium F-380 isolate.</title>
        <authorList>
            <person name="Saticioglu I.B."/>
            <person name="Duman M."/>
            <person name="Altun S."/>
        </authorList>
    </citation>
    <scope>NUCLEOTIDE SEQUENCE [LARGE SCALE GENOMIC DNA]</scope>
    <source>
        <strain evidence="1 2">F-380</strain>
    </source>
</reference>
<dbReference type="RefSeq" id="WP_187010046.1">
    <property type="nucleotide sequence ID" value="NZ_JACRUI010000002.1"/>
</dbReference>
<evidence type="ECO:0000313" key="2">
    <source>
        <dbReference type="Proteomes" id="UP000629963"/>
    </source>
</evidence>
<dbReference type="Proteomes" id="UP000629963">
    <property type="component" value="Unassembled WGS sequence"/>
</dbReference>
<dbReference type="EMBL" id="JACRUJ010000002">
    <property type="protein sequence ID" value="MBC5841466.1"/>
    <property type="molecule type" value="Genomic_DNA"/>
</dbReference>